<dbReference type="SUPFAM" id="SSF52540">
    <property type="entry name" value="P-loop containing nucleoside triphosphate hydrolases"/>
    <property type="match status" value="1"/>
</dbReference>
<dbReference type="Pfam" id="PF00406">
    <property type="entry name" value="ADK"/>
    <property type="match status" value="1"/>
</dbReference>
<name>A0A364Y4Z4_9BACT</name>
<evidence type="ECO:0000313" key="9">
    <source>
        <dbReference type="Proteomes" id="UP000251889"/>
    </source>
</evidence>
<comment type="subunit">
    <text evidence="5 7">Monomer.</text>
</comment>
<evidence type="ECO:0000256" key="5">
    <source>
        <dbReference type="HAMAP-Rule" id="MF_00235"/>
    </source>
</evidence>
<evidence type="ECO:0000313" key="8">
    <source>
        <dbReference type="EMBL" id="RAW01846.1"/>
    </source>
</evidence>
<comment type="pathway">
    <text evidence="5">Purine metabolism; AMP biosynthesis via salvage pathway; AMP from ADP: step 1/1.</text>
</comment>
<dbReference type="GO" id="GO:0005524">
    <property type="term" value="F:ATP binding"/>
    <property type="evidence" value="ECO:0007669"/>
    <property type="project" value="UniProtKB-UniRule"/>
</dbReference>
<feature type="binding site" evidence="5">
    <location>
        <position position="32"/>
    </location>
    <ligand>
        <name>AMP</name>
        <dbReference type="ChEBI" id="CHEBI:456215"/>
    </ligand>
</feature>
<dbReference type="GO" id="GO:0004017">
    <property type="term" value="F:AMP kinase activity"/>
    <property type="evidence" value="ECO:0007669"/>
    <property type="project" value="UniProtKB-UniRule"/>
</dbReference>
<comment type="subcellular location">
    <subcellularLocation>
        <location evidence="5 7">Cytoplasm</location>
    </subcellularLocation>
</comment>
<proteinExistence type="inferred from homology"/>
<dbReference type="Proteomes" id="UP000251889">
    <property type="component" value="Unassembled WGS sequence"/>
</dbReference>
<organism evidence="8 9">
    <name type="scientific">Pseudochryseolinea flava</name>
    <dbReference type="NCBI Taxonomy" id="2059302"/>
    <lineage>
        <taxon>Bacteria</taxon>
        <taxon>Pseudomonadati</taxon>
        <taxon>Bacteroidota</taxon>
        <taxon>Cytophagia</taxon>
        <taxon>Cytophagales</taxon>
        <taxon>Fulvivirgaceae</taxon>
        <taxon>Pseudochryseolinea</taxon>
    </lineage>
</organism>
<dbReference type="OrthoDB" id="9805030at2"/>
<dbReference type="GO" id="GO:0044209">
    <property type="term" value="P:AMP salvage"/>
    <property type="evidence" value="ECO:0007669"/>
    <property type="project" value="UniProtKB-UniRule"/>
</dbReference>
<feature type="binding site" evidence="5">
    <location>
        <position position="146"/>
    </location>
    <ligand>
        <name>AMP</name>
        <dbReference type="ChEBI" id="CHEBI:456215"/>
    </ligand>
</feature>
<keyword evidence="4 5" id="KW-0418">Kinase</keyword>
<keyword evidence="9" id="KW-1185">Reference proteome</keyword>
<evidence type="ECO:0000256" key="2">
    <source>
        <dbReference type="ARBA" id="ARBA00022727"/>
    </source>
</evidence>
<protein>
    <recommendedName>
        <fullName evidence="5 7">Adenylate kinase</fullName>
        <shortName evidence="5">AK</shortName>
        <ecNumber evidence="5 7">2.7.4.3</ecNumber>
    </recommendedName>
    <alternativeName>
        <fullName evidence="5">ATP-AMP transphosphorylase</fullName>
    </alternativeName>
    <alternativeName>
        <fullName evidence="5">ATP:AMP phosphotransferase</fullName>
    </alternativeName>
    <alternativeName>
        <fullName evidence="5">Adenylate monophosphate kinase</fullName>
    </alternativeName>
</protein>
<dbReference type="Gene3D" id="3.40.50.300">
    <property type="entry name" value="P-loop containing nucleotide triphosphate hydrolases"/>
    <property type="match status" value="1"/>
</dbReference>
<keyword evidence="2 5" id="KW-0545">Nucleotide biosynthesis</keyword>
<dbReference type="AlphaFoldDB" id="A0A364Y4Z4"/>
<dbReference type="PROSITE" id="PS00113">
    <property type="entry name" value="ADENYLATE_KINASE"/>
    <property type="match status" value="1"/>
</dbReference>
<dbReference type="UniPathway" id="UPA00588">
    <property type="reaction ID" value="UER00649"/>
</dbReference>
<comment type="similarity">
    <text evidence="5 6">Belongs to the adenylate kinase family.</text>
</comment>
<feature type="binding site" evidence="5">
    <location>
        <begin position="86"/>
        <end position="89"/>
    </location>
    <ligand>
        <name>AMP</name>
        <dbReference type="ChEBI" id="CHEBI:456215"/>
    </ligand>
</feature>
<feature type="binding site" evidence="5">
    <location>
        <position position="174"/>
    </location>
    <ligand>
        <name>ATP</name>
        <dbReference type="ChEBI" id="CHEBI:30616"/>
    </ligand>
</feature>
<feature type="binding site" evidence="5">
    <location>
        <begin position="58"/>
        <end position="60"/>
    </location>
    <ligand>
        <name>AMP</name>
        <dbReference type="ChEBI" id="CHEBI:456215"/>
    </ligand>
</feature>
<dbReference type="EMBL" id="QMFY01000003">
    <property type="protein sequence ID" value="RAW01846.1"/>
    <property type="molecule type" value="Genomic_DNA"/>
</dbReference>
<evidence type="ECO:0000256" key="7">
    <source>
        <dbReference type="RuleBase" id="RU003331"/>
    </source>
</evidence>
<feature type="binding site" evidence="5">
    <location>
        <position position="37"/>
    </location>
    <ligand>
        <name>AMP</name>
        <dbReference type="ChEBI" id="CHEBI:456215"/>
    </ligand>
</feature>
<comment type="domain">
    <text evidence="5">Consists of three domains, a large central CORE domain and two small peripheral domains, NMPbind and LID, which undergo movements during catalysis. The LID domain closes over the site of phosphoryl transfer upon ATP binding. Assembling and dissambling the active center during each catalytic cycle provides an effective means to prevent ATP hydrolysis.</text>
</comment>
<evidence type="ECO:0000256" key="3">
    <source>
        <dbReference type="ARBA" id="ARBA00022741"/>
    </source>
</evidence>
<comment type="catalytic activity">
    <reaction evidence="5 7">
        <text>AMP + ATP = 2 ADP</text>
        <dbReference type="Rhea" id="RHEA:12973"/>
        <dbReference type="ChEBI" id="CHEBI:30616"/>
        <dbReference type="ChEBI" id="CHEBI:456215"/>
        <dbReference type="ChEBI" id="CHEBI:456216"/>
        <dbReference type="EC" id="2.7.4.3"/>
    </reaction>
</comment>
<dbReference type="RefSeq" id="WP_112746587.1">
    <property type="nucleotide sequence ID" value="NZ_QMFY01000003.1"/>
</dbReference>
<feature type="binding site" evidence="5">
    <location>
        <position position="128"/>
    </location>
    <ligand>
        <name>ATP</name>
        <dbReference type="ChEBI" id="CHEBI:30616"/>
    </ligand>
</feature>
<evidence type="ECO:0000256" key="4">
    <source>
        <dbReference type="ARBA" id="ARBA00022777"/>
    </source>
</evidence>
<comment type="function">
    <text evidence="5">Catalyzes the reversible transfer of the terminal phosphate group between ATP and AMP. Plays an important role in cellular energy homeostasis and in adenine nucleotide metabolism.</text>
</comment>
<feature type="binding site" evidence="5">
    <location>
        <position position="93"/>
    </location>
    <ligand>
        <name>AMP</name>
        <dbReference type="ChEBI" id="CHEBI:456215"/>
    </ligand>
</feature>
<dbReference type="GO" id="GO:0005737">
    <property type="term" value="C:cytoplasm"/>
    <property type="evidence" value="ECO:0007669"/>
    <property type="project" value="UniProtKB-SubCell"/>
</dbReference>
<keyword evidence="1 5" id="KW-0808">Transferase</keyword>
<gene>
    <name evidence="5" type="primary">adk</name>
    <name evidence="8" type="ORF">DQQ10_09390</name>
</gene>
<comment type="caution">
    <text evidence="5">Lacks conserved residue(s) required for the propagation of feature annotation.</text>
</comment>
<sequence>MKILVITGPPYSGKGTQCELLKHQLGFNHISTGDRIRLEKEQKTSIGKIMSEYEEKGNLVPDSIMKDLLGEIIDENLDAVGIILDGYPRTEVQVDTLLDLVKEKGKEIQKVINIEVPKEELLIRAKKRAETSDRKDDKDSQIHFKRIEIFEQSTRPAIEYMKKRMSVVTIDGLGQIADITARIKSEVNASL</sequence>
<reference evidence="8 9" key="1">
    <citation type="submission" date="2018-06" db="EMBL/GenBank/DDBJ databases">
        <title>Chryseolinea flavus sp. nov., a member of the phylum Bacteroidetes isolated from soil.</title>
        <authorList>
            <person name="Li Y."/>
            <person name="Wang J."/>
        </authorList>
    </citation>
    <scope>NUCLEOTIDE SEQUENCE [LARGE SCALE GENOMIC DNA]</scope>
    <source>
        <strain evidence="8 9">SDU1-6</strain>
    </source>
</reference>
<feature type="region of interest" description="NMP" evidence="5">
    <location>
        <begin position="31"/>
        <end position="60"/>
    </location>
</feature>
<dbReference type="HAMAP" id="MF_00235">
    <property type="entry name" value="Adenylate_kinase_Adk"/>
    <property type="match status" value="1"/>
</dbReference>
<dbReference type="InterPro" id="IPR033690">
    <property type="entry name" value="Adenylat_kinase_CS"/>
</dbReference>
<keyword evidence="5" id="KW-0963">Cytoplasm</keyword>
<dbReference type="EC" id="2.7.4.3" evidence="5 7"/>
<dbReference type="CDD" id="cd01428">
    <property type="entry name" value="ADK"/>
    <property type="match status" value="1"/>
</dbReference>
<evidence type="ECO:0000256" key="1">
    <source>
        <dbReference type="ARBA" id="ARBA00022679"/>
    </source>
</evidence>
<accession>A0A364Y4Z4</accession>
<comment type="caution">
    <text evidence="8">The sequence shown here is derived from an EMBL/GenBank/DDBJ whole genome shotgun (WGS) entry which is preliminary data.</text>
</comment>
<keyword evidence="5 7" id="KW-0067">ATP-binding</keyword>
<evidence type="ECO:0000256" key="6">
    <source>
        <dbReference type="RuleBase" id="RU003330"/>
    </source>
</evidence>
<feature type="binding site" evidence="5">
    <location>
        <position position="134"/>
    </location>
    <ligand>
        <name>AMP</name>
        <dbReference type="ChEBI" id="CHEBI:456215"/>
    </ligand>
</feature>
<dbReference type="PANTHER" id="PTHR23359">
    <property type="entry name" value="NUCLEOTIDE KINASE"/>
    <property type="match status" value="1"/>
</dbReference>
<dbReference type="InterPro" id="IPR000850">
    <property type="entry name" value="Adenylat/UMP-CMP_kin"/>
</dbReference>
<keyword evidence="3 5" id="KW-0547">Nucleotide-binding</keyword>
<dbReference type="PRINTS" id="PR00094">
    <property type="entry name" value="ADENYLTKNASE"/>
</dbReference>
<dbReference type="InterPro" id="IPR027417">
    <property type="entry name" value="P-loop_NTPase"/>
</dbReference>